<dbReference type="Pfam" id="PF00005">
    <property type="entry name" value="ABC_tran"/>
    <property type="match status" value="1"/>
</dbReference>
<protein>
    <submittedName>
        <fullName evidence="5">ABC-2 type transport system ATP-binding protein</fullName>
    </submittedName>
</protein>
<reference evidence="5" key="2">
    <citation type="submission" date="2017-05" db="EMBL/GenBank/DDBJ databases">
        <authorList>
            <consortium name="The Broad Institute Genomics Platform"/>
            <consortium name="The Broad Institute Genomic Center for Infectious Diseases"/>
            <person name="Earl A."/>
            <person name="Manson A."/>
            <person name="Schwartman J."/>
            <person name="Gilmore M."/>
            <person name="Abouelleil A."/>
            <person name="Cao P."/>
            <person name="Chapman S."/>
            <person name="Cusick C."/>
            <person name="Shea T."/>
            <person name="Young S."/>
            <person name="Neafsey D."/>
            <person name="Nusbaum C."/>
            <person name="Birren B."/>
        </authorList>
    </citation>
    <scope>NUCLEOTIDE SEQUENCE</scope>
    <source>
        <strain evidence="5">9E7_DIV0242</strain>
    </source>
</reference>
<keyword evidence="2 5" id="KW-0067">ATP-binding</keyword>
<dbReference type="EMBL" id="CP147247">
    <property type="protein sequence ID" value="WYJ90548.1"/>
    <property type="molecule type" value="Genomic_DNA"/>
</dbReference>
<name>A0A242K528_9ENTE</name>
<dbReference type="EMBL" id="NGMM01000004">
    <property type="protein sequence ID" value="OTP14432.1"/>
    <property type="molecule type" value="Genomic_DNA"/>
</dbReference>
<dbReference type="GO" id="GO:0005524">
    <property type="term" value="F:ATP binding"/>
    <property type="evidence" value="ECO:0007669"/>
    <property type="project" value="UniProtKB-KW"/>
</dbReference>
<dbReference type="Proteomes" id="UP000195141">
    <property type="component" value="Chromosome"/>
</dbReference>
<keyword evidence="1" id="KW-0547">Nucleotide-binding</keyword>
<dbReference type="PANTHER" id="PTHR43582">
    <property type="entry name" value="LINEARMYCIN RESISTANCE ATP-BINDING PROTEIN LNRL"/>
    <property type="match status" value="1"/>
</dbReference>
<evidence type="ECO:0000259" key="3">
    <source>
        <dbReference type="PROSITE" id="PS50893"/>
    </source>
</evidence>
<evidence type="ECO:0000313" key="5">
    <source>
        <dbReference type="EMBL" id="WYJ90548.1"/>
    </source>
</evidence>
<dbReference type="OrthoDB" id="9804819at2"/>
<evidence type="ECO:0000256" key="2">
    <source>
        <dbReference type="ARBA" id="ARBA00022840"/>
    </source>
</evidence>
<sequence length="308" mass="34678">MIIDIRSLSKHYSTGVKALNQLNMTVKKGEIFALLGPNGAGKSTLINILTTVSQPTSGAVKLFGEELSGKNRQVFQQKIACVTQRTSVDSYLTAQENMLFQSKLYGVEQELAEQRMKELTRLFDLTRYLTYPVGSYSGGVKRRLDIAINLISAPELLFLDEPTVGMDAISRRAMWAYIRKIKEQLGTTIFLTTHYLEEAEQLSDTICIMDKGKKLIQGSRQELNRYVSQQLSQVVFDEPLHCQQAAEILSNAGIVLAKQYELELLTAEPIEPIVRLLLEKKVIFSGIRRVKPSLEDVFTTILRKEETG</sequence>
<evidence type="ECO:0000313" key="4">
    <source>
        <dbReference type="EMBL" id="OTP14432.1"/>
    </source>
</evidence>
<dbReference type="Gene3D" id="3.40.50.300">
    <property type="entry name" value="P-loop containing nucleotide triphosphate hydrolases"/>
    <property type="match status" value="1"/>
</dbReference>
<accession>A0A242K528</accession>
<dbReference type="PANTHER" id="PTHR43582:SF2">
    <property type="entry name" value="LINEARMYCIN RESISTANCE ATP-BINDING PROTEIN LNRL"/>
    <property type="match status" value="1"/>
</dbReference>
<reference evidence="4" key="1">
    <citation type="submission" date="2017-05" db="EMBL/GenBank/DDBJ databases">
        <title>The Genome Sequence of Enterococcus sp. 9E7_DIV0242.</title>
        <authorList>
            <consortium name="The Broad Institute Genomics Platform"/>
            <consortium name="The Broad Institute Genomic Center for Infectious Diseases"/>
            <person name="Earl A."/>
            <person name="Manson A."/>
            <person name="Schwartman J."/>
            <person name="Gilmore M."/>
            <person name="Abouelleil A."/>
            <person name="Cao P."/>
            <person name="Chapman S."/>
            <person name="Cusick C."/>
            <person name="Shea T."/>
            <person name="Young S."/>
            <person name="Neafsey D."/>
            <person name="Nusbaum C."/>
            <person name="Birren B."/>
        </authorList>
    </citation>
    <scope>NUCLEOTIDE SEQUENCE [LARGE SCALE GENOMIC DNA]</scope>
    <source>
        <strain evidence="4">9E7_DIV0242</strain>
    </source>
</reference>
<dbReference type="PROSITE" id="PS50893">
    <property type="entry name" value="ABC_TRANSPORTER_2"/>
    <property type="match status" value="1"/>
</dbReference>
<dbReference type="SMART" id="SM00382">
    <property type="entry name" value="AAA"/>
    <property type="match status" value="1"/>
</dbReference>
<keyword evidence="6" id="KW-1185">Reference proteome</keyword>
<dbReference type="AlphaFoldDB" id="A0A242K528"/>
<feature type="domain" description="ABC transporter" evidence="3">
    <location>
        <begin position="3"/>
        <end position="236"/>
    </location>
</feature>
<reference evidence="5" key="3">
    <citation type="submission" date="2024-03" db="EMBL/GenBank/DDBJ databases">
        <title>The Genome Sequence of Enterococcus sp. DIV0242b.</title>
        <authorList>
            <consortium name="The Broad Institute Genomics Platform"/>
            <consortium name="The Broad Institute Microbial Omics Core"/>
            <consortium name="The Broad Institute Genomic Center for Infectious Diseases"/>
            <person name="Earl A."/>
            <person name="Manson A."/>
            <person name="Gilmore M."/>
            <person name="Schwartman J."/>
            <person name="Shea T."/>
            <person name="Abouelleil A."/>
            <person name="Cao P."/>
            <person name="Chapman S."/>
            <person name="Cusick C."/>
            <person name="Young S."/>
            <person name="Neafsey D."/>
            <person name="Nusbaum C."/>
            <person name="Birren B."/>
        </authorList>
    </citation>
    <scope>NUCLEOTIDE SEQUENCE</scope>
    <source>
        <strain evidence="5">9E7_DIV0242</strain>
    </source>
</reference>
<dbReference type="InterPro" id="IPR003593">
    <property type="entry name" value="AAA+_ATPase"/>
</dbReference>
<dbReference type="RefSeq" id="WP_086349583.1">
    <property type="nucleotide sequence ID" value="NZ_CP147247.1"/>
</dbReference>
<proteinExistence type="predicted"/>
<dbReference type="GO" id="GO:0016887">
    <property type="term" value="F:ATP hydrolysis activity"/>
    <property type="evidence" value="ECO:0007669"/>
    <property type="project" value="InterPro"/>
</dbReference>
<dbReference type="InterPro" id="IPR003439">
    <property type="entry name" value="ABC_transporter-like_ATP-bd"/>
</dbReference>
<dbReference type="SUPFAM" id="SSF52540">
    <property type="entry name" value="P-loop containing nucleoside triphosphate hydrolases"/>
    <property type="match status" value="1"/>
</dbReference>
<evidence type="ECO:0000256" key="1">
    <source>
        <dbReference type="ARBA" id="ARBA00022741"/>
    </source>
</evidence>
<organism evidence="4">
    <name type="scientific">Candidatus Enterococcus clewellii</name>
    <dbReference type="NCBI Taxonomy" id="1834193"/>
    <lineage>
        <taxon>Bacteria</taxon>
        <taxon>Bacillati</taxon>
        <taxon>Bacillota</taxon>
        <taxon>Bacilli</taxon>
        <taxon>Lactobacillales</taxon>
        <taxon>Enterococcaceae</taxon>
        <taxon>Enterococcus</taxon>
    </lineage>
</organism>
<dbReference type="InterPro" id="IPR027417">
    <property type="entry name" value="P-loop_NTPase"/>
</dbReference>
<evidence type="ECO:0000313" key="6">
    <source>
        <dbReference type="Proteomes" id="UP000195141"/>
    </source>
</evidence>
<gene>
    <name evidence="5" type="ORF">A5888_002305</name>
    <name evidence="4" type="ORF">A5888_002533</name>
</gene>